<feature type="region of interest" description="Disordered" evidence="1">
    <location>
        <begin position="111"/>
        <end position="144"/>
    </location>
</feature>
<dbReference type="EMBL" id="JAFFHA010000008">
    <property type="protein sequence ID" value="KAK4651508.1"/>
    <property type="molecule type" value="Genomic_DNA"/>
</dbReference>
<dbReference type="Proteomes" id="UP001323405">
    <property type="component" value="Unassembled WGS sequence"/>
</dbReference>
<evidence type="ECO:0000256" key="2">
    <source>
        <dbReference type="SAM" id="Phobius"/>
    </source>
</evidence>
<protein>
    <submittedName>
        <fullName evidence="3">Uncharacterized protein</fullName>
    </submittedName>
</protein>
<feature type="compositionally biased region" description="Low complexity" evidence="1">
    <location>
        <begin position="534"/>
        <end position="543"/>
    </location>
</feature>
<name>A0ABR0G717_9PEZI</name>
<comment type="caution">
    <text evidence="3">The sequence shown here is derived from an EMBL/GenBank/DDBJ whole genome shotgun (WGS) entry which is preliminary data.</text>
</comment>
<keyword evidence="4" id="KW-1185">Reference proteome</keyword>
<evidence type="ECO:0000313" key="3">
    <source>
        <dbReference type="EMBL" id="KAK4651508.1"/>
    </source>
</evidence>
<dbReference type="PANTHER" id="PTHR33604:SF3">
    <property type="entry name" value="OSJNBA0004B13.7 PROTEIN"/>
    <property type="match status" value="1"/>
</dbReference>
<accession>A0ABR0G717</accession>
<organism evidence="3 4">
    <name type="scientific">Podospora pseudocomata</name>
    <dbReference type="NCBI Taxonomy" id="2093779"/>
    <lineage>
        <taxon>Eukaryota</taxon>
        <taxon>Fungi</taxon>
        <taxon>Dikarya</taxon>
        <taxon>Ascomycota</taxon>
        <taxon>Pezizomycotina</taxon>
        <taxon>Sordariomycetes</taxon>
        <taxon>Sordariomycetidae</taxon>
        <taxon>Sordariales</taxon>
        <taxon>Podosporaceae</taxon>
        <taxon>Podospora</taxon>
    </lineage>
</organism>
<proteinExistence type="predicted"/>
<dbReference type="PANTHER" id="PTHR33604">
    <property type="entry name" value="OSJNBA0004B13.7 PROTEIN"/>
    <property type="match status" value="1"/>
</dbReference>
<evidence type="ECO:0000313" key="4">
    <source>
        <dbReference type="Proteomes" id="UP001323405"/>
    </source>
</evidence>
<gene>
    <name evidence="3" type="ORF">QC762_603060</name>
</gene>
<keyword evidence="2" id="KW-0812">Transmembrane</keyword>
<keyword evidence="2" id="KW-1133">Transmembrane helix</keyword>
<feature type="compositionally biased region" description="Basic and acidic residues" evidence="1">
    <location>
        <begin position="111"/>
        <end position="124"/>
    </location>
</feature>
<dbReference type="RefSeq" id="XP_062740483.1">
    <property type="nucleotide sequence ID" value="XM_062891994.1"/>
</dbReference>
<feature type="transmembrane region" description="Helical" evidence="2">
    <location>
        <begin position="84"/>
        <end position="101"/>
    </location>
</feature>
<dbReference type="GeneID" id="87911901"/>
<feature type="compositionally biased region" description="Pro residues" evidence="1">
    <location>
        <begin position="128"/>
        <end position="141"/>
    </location>
</feature>
<reference evidence="3 4" key="1">
    <citation type="journal article" date="2023" name="bioRxiv">
        <title>High-quality genome assemblies of four members of thePodospora anserinaspecies complex.</title>
        <authorList>
            <person name="Ament-Velasquez S.L."/>
            <person name="Vogan A.A."/>
            <person name="Wallerman O."/>
            <person name="Hartmann F."/>
            <person name="Gautier V."/>
            <person name="Silar P."/>
            <person name="Giraud T."/>
            <person name="Johannesson H."/>
        </authorList>
    </citation>
    <scope>NUCLEOTIDE SEQUENCE [LARGE SCALE GENOMIC DNA]</scope>
    <source>
        <strain evidence="3 4">CBS 415.72m</strain>
    </source>
</reference>
<sequence length="729" mass="81309">MKCGSAHTSQSLIVRDTELLLYIVVDEWECTQLASIAECKMGLFTNNDDAMVKKDDDLKRGKTLPTRAPWVPASAPRTPPRKTIKRLLIALAVGFFVYLFIKNLPPMDDQVRRDYRHPRYSDRKPGKRPGPMPKMKPPPPERIPEKPVVKDIPSEQPAAVVVPPVVTDTATNARTYDGPIYFRKLAATLQAIESSTSGYSAVNKNVLFAAASLKSASVLLPMACKMGTELRSYVHFALMGGSEIDLDELQAVNGIDESCQIIFHDARPDYASTSTLSRLETCATRGLYHIYKYMHPQVLFLDASGVEEHYFLDGIRKQADVSGVPIIELPKNAHSRLSWMTKLDSSSLAAWNKISVDILIHAPLVGSGSLIRLLQSLSAADFSAGPTPHLTIELPHDIDRATTEFLRDFSWPPSRTHSLSNVRQLTLRHRIPRARLTEDESSVRLLESFWPVSPRYSHVLVLSPQVQLSPGFFHYLKFTLLEYLYSSNSLLQSWDSRLLGISLDLPPTTLADTSKSFSPPAPKPMKQAKDSKKPSLSSQTSSSAPFLWQSPNSNAMLYLGTKWTELHSLVSNTIEHQHSTSSLSTFFTTKAVSKRYPSWLEHALRLSRAKGYFALYPSEATAKYLATTHNELFKGPEEYEKELEVDDGRGEEVRLTSGPLLETVRLLGFDEMPIVSWEGKETGLEGLDEGAEEYVREFRKVVGGRCEGWEGAEVGERLGVGGLFCLRGE</sequence>
<feature type="region of interest" description="Disordered" evidence="1">
    <location>
        <begin position="512"/>
        <end position="544"/>
    </location>
</feature>
<keyword evidence="2" id="KW-0472">Membrane</keyword>
<evidence type="ECO:0000256" key="1">
    <source>
        <dbReference type="SAM" id="MobiDB-lite"/>
    </source>
</evidence>